<dbReference type="InterPro" id="IPR037446">
    <property type="entry name" value="His_Pase_VIP1"/>
</dbReference>
<evidence type="ECO:0000256" key="3">
    <source>
        <dbReference type="ARBA" id="ARBA00022490"/>
    </source>
</evidence>
<keyword evidence="6 10" id="KW-0418">Kinase</keyword>
<dbReference type="GO" id="GO:0006020">
    <property type="term" value="P:inositol metabolic process"/>
    <property type="evidence" value="ECO:0007669"/>
    <property type="project" value="TreeGrafter"/>
</dbReference>
<evidence type="ECO:0000256" key="6">
    <source>
        <dbReference type="ARBA" id="ARBA00022777"/>
    </source>
</evidence>
<dbReference type="SUPFAM" id="SSF53254">
    <property type="entry name" value="Phosphoglycerate mutase-like"/>
    <property type="match status" value="1"/>
</dbReference>
<keyword evidence="14" id="KW-1185">Reference proteome</keyword>
<organism evidence="13 14">
    <name type="scientific">Gadus morhua</name>
    <name type="common">Atlantic cod</name>
    <dbReference type="NCBI Taxonomy" id="8049"/>
    <lineage>
        <taxon>Eukaryota</taxon>
        <taxon>Metazoa</taxon>
        <taxon>Chordata</taxon>
        <taxon>Craniata</taxon>
        <taxon>Vertebrata</taxon>
        <taxon>Euteleostomi</taxon>
        <taxon>Actinopterygii</taxon>
        <taxon>Neopterygii</taxon>
        <taxon>Teleostei</taxon>
        <taxon>Neoteleostei</taxon>
        <taxon>Acanthomorphata</taxon>
        <taxon>Zeiogadaria</taxon>
        <taxon>Gadariae</taxon>
        <taxon>Gadiformes</taxon>
        <taxon>Gadoidei</taxon>
        <taxon>Gadidae</taxon>
        <taxon>Gadus</taxon>
    </lineage>
</organism>
<dbReference type="InterPro" id="IPR000560">
    <property type="entry name" value="His_Pase_clade-2"/>
</dbReference>
<protein>
    <recommendedName>
        <fullName evidence="10">Inositol hexakisphosphate and diphosphoinositol-pentakisphosphate kinase</fullName>
        <ecNumber evidence="10">2.7.4.24</ecNumber>
    </recommendedName>
</protein>
<dbReference type="Pfam" id="PF00328">
    <property type="entry name" value="His_Phos_2"/>
    <property type="match status" value="2"/>
</dbReference>
<reference evidence="13" key="2">
    <citation type="submission" date="2025-09" db="UniProtKB">
        <authorList>
            <consortium name="Ensembl"/>
        </authorList>
    </citation>
    <scope>IDENTIFICATION</scope>
</reference>
<dbReference type="GO" id="GO:0005829">
    <property type="term" value="C:cytosol"/>
    <property type="evidence" value="ECO:0007669"/>
    <property type="project" value="UniProtKB-SubCell"/>
</dbReference>
<evidence type="ECO:0000313" key="14">
    <source>
        <dbReference type="Proteomes" id="UP000694546"/>
    </source>
</evidence>
<dbReference type="PANTHER" id="PTHR12750">
    <property type="entry name" value="DIPHOSPHOINOSITOL PENTAKISPHOSPHATE KINASE"/>
    <property type="match status" value="1"/>
</dbReference>
<comment type="catalytic activity">
    <reaction evidence="8">
        <text>5-diphospho-1D-myo-inositol 1,2,3,4,6-pentakisphosphate + ATP + H(+) = 1,5-bis(diphospho)-1D-myo-inositol 2,3,4,6-tetrakisphosphate + ADP</text>
        <dbReference type="Rhea" id="RHEA:10276"/>
        <dbReference type="ChEBI" id="CHEBI:15378"/>
        <dbReference type="ChEBI" id="CHEBI:30616"/>
        <dbReference type="ChEBI" id="CHEBI:58628"/>
        <dbReference type="ChEBI" id="CHEBI:77983"/>
        <dbReference type="ChEBI" id="CHEBI:456216"/>
        <dbReference type="EC" id="2.7.4.24"/>
    </reaction>
    <physiologicalReaction direction="left-to-right" evidence="8">
        <dbReference type="Rhea" id="RHEA:10277"/>
    </physiologicalReaction>
</comment>
<evidence type="ECO:0000313" key="13">
    <source>
        <dbReference type="Ensembl" id="ENSGMOP00000033359.1"/>
    </source>
</evidence>
<dbReference type="GO" id="GO:0032958">
    <property type="term" value="P:inositol phosphate biosynthetic process"/>
    <property type="evidence" value="ECO:0007669"/>
    <property type="project" value="TreeGrafter"/>
</dbReference>
<comment type="function">
    <text evidence="10">Bifunctional inositol kinase that acts in concert with the IP6K kinases to synthesize the diphosphate group-containing inositol pyrophosphates diphosphoinositol pentakisphosphate, PP-InsP5, and bis-diphosphoinositol tetrakisphosphate, (PP)2-InsP4. PP-InsP5 and (PP)2-InsP4, also respectively called InsP7 and InsP8, may regulate a variety of cellular processes, including apoptosis, vesicle trafficking, cytoskeletal dynamics, and exocytosis. Phosphorylates inositol hexakisphosphate (InsP6).</text>
</comment>
<dbReference type="Pfam" id="PF18086">
    <property type="entry name" value="PPIP5K2_N"/>
    <property type="match status" value="1"/>
</dbReference>
<dbReference type="Ensembl" id="ENSGMOT00000049102.1">
    <property type="protein sequence ID" value="ENSGMOP00000033359.1"/>
    <property type="gene ID" value="ENSGMOG00000001748.2"/>
</dbReference>
<dbReference type="GO" id="GO:0005524">
    <property type="term" value="F:ATP binding"/>
    <property type="evidence" value="ECO:0007669"/>
    <property type="project" value="UniProtKB-KW"/>
</dbReference>
<sequence length="1182" mass="133589">MSKKSKSKPMKEILERLCLFKYITVVTLEEDVILNEPVEDWPHCDCLISFHSKGFPLDKAVAYEKLRNPFIINDLDFQYSIQDRREVYRILKDEGIQLPRFAVLNRDPARPEECNLVEGEDHVEVNGEVFQKPFVEKPVSAEDHNVYIYYPTSAGGGSQRLFRKIGSRSSVYSPESNVRKTGSYIYEEFMPTDGTDVKVYTVGPDYAHAEARKSPALDGKVERDSEGKEVRYPVILNAREKLIAWKVCLAFKQTVCGFDLLRANGHSYVCDVNGFSFVKNSMKYYDDCAKILGNIIMRELAPQFQIPWSIPLEAEDIPIVPTTSGTMMELRCVIAVIRHGDRTPKQKMKMEVRHQRFFDLFEKCDGYKTGKLKLKKPKQLQEVLDIARQLLVEIGLKTDCEIEESKAKLEQLKTVLEMYGHFSGINRKVQMTYLPHGCPKASSEEEDSILDPSLLLVLKWGGELTPAGRVQAEELGRAFRCMYPGGQGSLTNCTLMIAHKSFLMGHRTYCKSRNTNCPFGLQGLLALEGELTPILVQMVKSANMNGLLDSDSDSLNSCQQKVKARLHDILQRDRTLTPEDYEKLAPTNGASLVKSMEMIENPVKTCDKVYTLIQNLTQQIRQRMEDPKSADIQLYHSETLELMLRRWSKLEKDFRMKNGRYNISKIPDIYDCIKYDVQHNSSLKLDHMMEIYQRSKALADIVIPQEYGITEEEKLDIAKGYCTPLIRKIKSDLQRTQDDDTVNKLHPEYSRGVMSPERHVRTRLYFTSESHVHSLLSILHYGPLCDEAKDDQWKTAMDYLKVVSELNYMTQIVIMLYEDPNKDPSSEERFHVELHFSPGAKGCEEDKNLPAGFGYRPASREVNTQATDSDEDACAAKRDEPDRAPVNFRPLVSDPIYIHRKPSMPRAKKIGSVEVSDRFHFQWDLINVEKRTVGAHCAGLFSNMVLGGSSSAPNLQDYARAHRKKLTSSATRSSGVKRFSISFARHPTNGFELYSMVPSICPLETLHNSLSLKQVDDFLASIARSHTSDFDTSTSTGLNHLKRLVSMLLFRLFQQHWTGSSSHEQASKDLSTESLPKITGSGIKNTVTCDTQSHKVPAESDSCEVATEPAPLDLRGARSKYCEGDGNTCTALPQRAQDCVGSKTVLDKTLPQNTNDEAPSETSCSTVKSVGKETGTSAGREV</sequence>
<dbReference type="Gene3D" id="3.30.470.20">
    <property type="entry name" value="ATP-grasp fold, B domain"/>
    <property type="match status" value="1"/>
</dbReference>
<dbReference type="Proteomes" id="UP000694546">
    <property type="component" value="Chromosome 4"/>
</dbReference>
<gene>
    <name evidence="13" type="primary">ppip5k2</name>
</gene>
<comment type="catalytic activity">
    <reaction evidence="9">
        <text>1D-myo-inositol hexakisphosphate + ATP = 1-diphospho-1D-myo-inositol 2,3,4,5,6-pentakisphosphate + ADP</text>
        <dbReference type="Rhea" id="RHEA:37459"/>
        <dbReference type="ChEBI" id="CHEBI:30616"/>
        <dbReference type="ChEBI" id="CHEBI:58130"/>
        <dbReference type="ChEBI" id="CHEBI:74946"/>
        <dbReference type="ChEBI" id="CHEBI:456216"/>
        <dbReference type="EC" id="2.7.4.24"/>
    </reaction>
    <physiologicalReaction direction="left-to-right" evidence="9">
        <dbReference type="Rhea" id="RHEA:37460"/>
    </physiologicalReaction>
</comment>
<reference evidence="13" key="1">
    <citation type="submission" date="2025-08" db="UniProtKB">
        <authorList>
            <consortium name="Ensembl"/>
        </authorList>
    </citation>
    <scope>IDENTIFICATION</scope>
</reference>
<comment type="subcellular location">
    <subcellularLocation>
        <location evidence="1 10">Cytoplasm</location>
        <location evidence="1 10">Cytosol</location>
    </subcellularLocation>
</comment>
<evidence type="ECO:0000256" key="9">
    <source>
        <dbReference type="ARBA" id="ARBA00034629"/>
    </source>
</evidence>
<dbReference type="Gene3D" id="3.40.50.11950">
    <property type="match status" value="1"/>
</dbReference>
<keyword evidence="5 10" id="KW-0547">Nucleotide-binding</keyword>
<dbReference type="CDD" id="cd07061">
    <property type="entry name" value="HP_HAP_like"/>
    <property type="match status" value="1"/>
</dbReference>
<dbReference type="AlphaFoldDB" id="A0A8C5AR09"/>
<evidence type="ECO:0000256" key="10">
    <source>
        <dbReference type="RuleBase" id="RU365032"/>
    </source>
</evidence>
<accession>A0A8C5AR09</accession>
<feature type="region of interest" description="Disordered" evidence="11">
    <location>
        <begin position="1148"/>
        <end position="1182"/>
    </location>
</feature>
<dbReference type="Gene3D" id="3.40.50.1240">
    <property type="entry name" value="Phosphoglycerate mutase-like"/>
    <property type="match status" value="1"/>
</dbReference>
<comment type="similarity">
    <text evidence="2 10">Belongs to the histidine acid phosphatase family. VIP1 subfamily.</text>
</comment>
<dbReference type="GO" id="GO:0033857">
    <property type="term" value="F:5-diphosphoinositol pentakisphosphate 1-kinase activity"/>
    <property type="evidence" value="ECO:0007669"/>
    <property type="project" value="TreeGrafter"/>
</dbReference>
<dbReference type="GeneTree" id="ENSGT00390000009048"/>
<evidence type="ECO:0000256" key="8">
    <source>
        <dbReference type="ARBA" id="ARBA00033696"/>
    </source>
</evidence>
<feature type="domain" description="VIP1 N-terminal" evidence="12">
    <location>
        <begin position="1"/>
        <end position="83"/>
    </location>
</feature>
<evidence type="ECO:0000256" key="7">
    <source>
        <dbReference type="ARBA" id="ARBA00022840"/>
    </source>
</evidence>
<evidence type="ECO:0000256" key="5">
    <source>
        <dbReference type="ARBA" id="ARBA00022741"/>
    </source>
</evidence>
<dbReference type="PROSITE" id="PS00616">
    <property type="entry name" value="HIS_ACID_PHOSPHAT_1"/>
    <property type="match status" value="1"/>
</dbReference>
<dbReference type="InterPro" id="IPR029033">
    <property type="entry name" value="His_PPase_superfam"/>
</dbReference>
<evidence type="ECO:0000256" key="2">
    <source>
        <dbReference type="ARBA" id="ARBA00005609"/>
    </source>
</evidence>
<keyword evidence="7 10" id="KW-0067">ATP-binding</keyword>
<keyword evidence="4 10" id="KW-0808">Transferase</keyword>
<dbReference type="InterPro" id="IPR040557">
    <property type="entry name" value="VIP1_N"/>
</dbReference>
<evidence type="ECO:0000259" key="12">
    <source>
        <dbReference type="Pfam" id="PF18086"/>
    </source>
</evidence>
<evidence type="ECO:0000256" key="1">
    <source>
        <dbReference type="ARBA" id="ARBA00004514"/>
    </source>
</evidence>
<evidence type="ECO:0000256" key="4">
    <source>
        <dbReference type="ARBA" id="ARBA00022679"/>
    </source>
</evidence>
<name>A0A8C5AR09_GADMO</name>
<dbReference type="EC" id="2.7.4.24" evidence="10"/>
<dbReference type="GO" id="GO:0000828">
    <property type="term" value="F:inositol hexakisphosphate kinase activity"/>
    <property type="evidence" value="ECO:0007669"/>
    <property type="project" value="UniProtKB-ARBA"/>
</dbReference>
<evidence type="ECO:0000256" key="11">
    <source>
        <dbReference type="SAM" id="MobiDB-lite"/>
    </source>
</evidence>
<keyword evidence="3 10" id="KW-0963">Cytoplasm</keyword>
<feature type="compositionally biased region" description="Polar residues" evidence="11">
    <location>
        <begin position="1150"/>
        <end position="1168"/>
    </location>
</feature>
<dbReference type="SUPFAM" id="SSF56059">
    <property type="entry name" value="Glutathione synthetase ATP-binding domain-like"/>
    <property type="match status" value="1"/>
</dbReference>
<proteinExistence type="inferred from homology"/>
<dbReference type="PANTHER" id="PTHR12750:SF10">
    <property type="entry name" value="INOSITOL HEXAKISPHOSPHATE AND DIPHOSPHOINOSITOL-PENTAKISPHOSPHATE KINASE 2"/>
    <property type="match status" value="1"/>
</dbReference>
<dbReference type="InterPro" id="IPR033379">
    <property type="entry name" value="Acid_Pase_AS"/>
</dbReference>